<protein>
    <submittedName>
        <fullName evidence="1">Unnamed protein product</fullName>
    </submittedName>
</protein>
<comment type="caution">
    <text evidence="1">The sequence shown here is derived from an EMBL/GenBank/DDBJ whole genome shotgun (WGS) entry which is preliminary data.</text>
</comment>
<accession>A0ACB5TE39</accession>
<dbReference type="Proteomes" id="UP001165064">
    <property type="component" value="Unassembled WGS sequence"/>
</dbReference>
<sequence>MSSTTDDGLTKDIQASIDDLENKQKQHAQQQAEAQAQAQQQQQQRQNTTDQDGDHQMIDVDINVGDADDSTNLVSQTAIDNELSKLGVDEATAAAEEAVKAAEAEAAAVVEAQLKLLNGSKGDHIHDHETHQNDNQERNQQQQPPDNDGNANANTDEEHKTDSQLPEFKVLQSSEHTSSSSLSQPQNTQQQSHQEESTPLNEIFKGREFFVITKNKSGDTIYLNIEQLGGRLVNYFTDGCIALAKGSSSLTSDIDYDVYSYSLIYAAEREKCVPDFEKYRLRRANKLPANLDIDFGDYTASAADVGVEGVTAEDGSGAVAEERKENGAPAHQGIDAVIEHVGKHVSEESQEHTTTDKVDDQLKQTETGTSSKVEFESSTSDEIQWTRNKILKINL</sequence>
<name>A0ACB5TE39_AMBMO</name>
<evidence type="ECO:0000313" key="2">
    <source>
        <dbReference type="Proteomes" id="UP001165064"/>
    </source>
</evidence>
<proteinExistence type="predicted"/>
<gene>
    <name evidence="1" type="ORF">Amon02_000804700</name>
</gene>
<keyword evidence="2" id="KW-1185">Reference proteome</keyword>
<reference evidence="1" key="1">
    <citation type="submission" date="2023-04" db="EMBL/GenBank/DDBJ databases">
        <title>Ambrosiozyma monospora NBRC 10751.</title>
        <authorList>
            <person name="Ichikawa N."/>
            <person name="Sato H."/>
            <person name="Tonouchi N."/>
        </authorList>
    </citation>
    <scope>NUCLEOTIDE SEQUENCE</scope>
    <source>
        <strain evidence="1">NBRC 10751</strain>
    </source>
</reference>
<evidence type="ECO:0000313" key="1">
    <source>
        <dbReference type="EMBL" id="GME86646.1"/>
    </source>
</evidence>
<organism evidence="1 2">
    <name type="scientific">Ambrosiozyma monospora</name>
    <name type="common">Yeast</name>
    <name type="synonym">Endomycopsis monosporus</name>
    <dbReference type="NCBI Taxonomy" id="43982"/>
    <lineage>
        <taxon>Eukaryota</taxon>
        <taxon>Fungi</taxon>
        <taxon>Dikarya</taxon>
        <taxon>Ascomycota</taxon>
        <taxon>Saccharomycotina</taxon>
        <taxon>Pichiomycetes</taxon>
        <taxon>Pichiales</taxon>
        <taxon>Pichiaceae</taxon>
        <taxon>Ambrosiozyma</taxon>
    </lineage>
</organism>
<dbReference type="EMBL" id="BSXS01006948">
    <property type="protein sequence ID" value="GME86646.1"/>
    <property type="molecule type" value="Genomic_DNA"/>
</dbReference>